<dbReference type="PROSITE" id="PS00845">
    <property type="entry name" value="CAP_GLY_1"/>
    <property type="match status" value="2"/>
</dbReference>
<dbReference type="AlphaFoldDB" id="A0A0N4WIW0"/>
<feature type="domain" description="CAP-Gly" evidence="5">
    <location>
        <begin position="48"/>
        <end position="90"/>
    </location>
</feature>
<feature type="coiled-coil region" evidence="3">
    <location>
        <begin position="212"/>
        <end position="808"/>
    </location>
</feature>
<dbReference type="EMBL" id="UZAF01017422">
    <property type="protein sequence ID" value="VDO41494.1"/>
    <property type="molecule type" value="Genomic_DNA"/>
</dbReference>
<dbReference type="STRING" id="6290.A0A0N4WIW0"/>
<dbReference type="SUPFAM" id="SSF57997">
    <property type="entry name" value="Tropomyosin"/>
    <property type="match status" value="1"/>
</dbReference>
<evidence type="ECO:0000256" key="3">
    <source>
        <dbReference type="SAM" id="Coils"/>
    </source>
</evidence>
<dbReference type="PROSITE" id="PS50245">
    <property type="entry name" value="CAP_GLY_2"/>
    <property type="match status" value="2"/>
</dbReference>
<name>A0A0N4WIW0_HAEPC</name>
<dbReference type="SMART" id="SM01052">
    <property type="entry name" value="CAP_GLY"/>
    <property type="match status" value="2"/>
</dbReference>
<evidence type="ECO:0000256" key="4">
    <source>
        <dbReference type="SAM" id="MobiDB-lite"/>
    </source>
</evidence>
<dbReference type="OMA" id="XSLNELR"/>
<dbReference type="GO" id="GO:0051010">
    <property type="term" value="F:microtubule plus-end binding"/>
    <property type="evidence" value="ECO:0007669"/>
    <property type="project" value="TreeGrafter"/>
</dbReference>
<dbReference type="OrthoDB" id="2130750at2759"/>
<evidence type="ECO:0000313" key="6">
    <source>
        <dbReference type="EMBL" id="VDO41494.1"/>
    </source>
</evidence>
<evidence type="ECO:0000313" key="7">
    <source>
        <dbReference type="Proteomes" id="UP000268014"/>
    </source>
</evidence>
<dbReference type="GO" id="GO:0005938">
    <property type="term" value="C:cell cortex"/>
    <property type="evidence" value="ECO:0007669"/>
    <property type="project" value="TreeGrafter"/>
</dbReference>
<dbReference type="GO" id="GO:0031122">
    <property type="term" value="P:cytoplasmic microtubule organization"/>
    <property type="evidence" value="ECO:0007669"/>
    <property type="project" value="TreeGrafter"/>
</dbReference>
<dbReference type="Proteomes" id="UP000268014">
    <property type="component" value="Unassembled WGS sequence"/>
</dbReference>
<reference evidence="6 7" key="2">
    <citation type="submission" date="2018-11" db="EMBL/GenBank/DDBJ databases">
        <authorList>
            <consortium name="Pathogen Informatics"/>
        </authorList>
    </citation>
    <scope>NUCLEOTIDE SEQUENCE [LARGE SCALE GENOMIC DNA]</scope>
    <source>
        <strain evidence="6 7">MHpl1</strain>
    </source>
</reference>
<dbReference type="GO" id="GO:0035371">
    <property type="term" value="C:microtubule plus-end"/>
    <property type="evidence" value="ECO:0007669"/>
    <property type="project" value="TreeGrafter"/>
</dbReference>
<feature type="region of interest" description="Disordered" evidence="4">
    <location>
        <begin position="1076"/>
        <end position="1096"/>
    </location>
</feature>
<keyword evidence="2" id="KW-0963">Cytoplasm</keyword>
<comment type="subcellular location">
    <subcellularLocation>
        <location evidence="1">Cytoplasm</location>
    </subcellularLocation>
</comment>
<protein>
    <submittedName>
        <fullName evidence="8">CAP-Gly domain-containing protein</fullName>
    </submittedName>
</protein>
<keyword evidence="7" id="KW-1185">Reference proteome</keyword>
<dbReference type="Pfam" id="PF01302">
    <property type="entry name" value="CAP_GLY"/>
    <property type="match status" value="2"/>
</dbReference>
<organism evidence="8">
    <name type="scientific">Haemonchus placei</name>
    <name type="common">Barber's pole worm</name>
    <dbReference type="NCBI Taxonomy" id="6290"/>
    <lineage>
        <taxon>Eukaryota</taxon>
        <taxon>Metazoa</taxon>
        <taxon>Ecdysozoa</taxon>
        <taxon>Nematoda</taxon>
        <taxon>Chromadorea</taxon>
        <taxon>Rhabditida</taxon>
        <taxon>Rhabditina</taxon>
        <taxon>Rhabditomorpha</taxon>
        <taxon>Strongyloidea</taxon>
        <taxon>Trichostrongylidae</taxon>
        <taxon>Haemonchus</taxon>
    </lineage>
</organism>
<dbReference type="InterPro" id="IPR036859">
    <property type="entry name" value="CAP-Gly_dom_sf"/>
</dbReference>
<dbReference type="PANTHER" id="PTHR18916">
    <property type="entry name" value="DYNACTIN 1-RELATED MICROTUBULE-BINDING"/>
    <property type="match status" value="1"/>
</dbReference>
<accession>A0A0N4WIW0</accession>
<dbReference type="SUPFAM" id="SSF74924">
    <property type="entry name" value="Cap-Gly domain"/>
    <property type="match status" value="2"/>
</dbReference>
<dbReference type="WBParaSite" id="HPLM_0001091701-mRNA-1">
    <property type="protein sequence ID" value="HPLM_0001091701-mRNA-1"/>
    <property type="gene ID" value="HPLM_0001091701"/>
</dbReference>
<dbReference type="Gene3D" id="2.30.30.190">
    <property type="entry name" value="CAP Gly-rich-like domain"/>
    <property type="match status" value="2"/>
</dbReference>
<gene>
    <name evidence="6" type="ORF">HPLM_LOCUS10909</name>
</gene>
<dbReference type="GO" id="GO:0005634">
    <property type="term" value="C:nucleus"/>
    <property type="evidence" value="ECO:0007669"/>
    <property type="project" value="TreeGrafter"/>
</dbReference>
<dbReference type="PANTHER" id="PTHR18916:SF85">
    <property type="entry name" value="TUBULIN-FOLDING COFACTOR B"/>
    <property type="match status" value="1"/>
</dbReference>
<reference evidence="8" key="1">
    <citation type="submission" date="2017-02" db="UniProtKB">
        <authorList>
            <consortium name="WormBaseParasite"/>
        </authorList>
    </citation>
    <scope>IDENTIFICATION</scope>
</reference>
<feature type="domain" description="CAP-Gly" evidence="5">
    <location>
        <begin position="144"/>
        <end position="186"/>
    </location>
</feature>
<evidence type="ECO:0000259" key="5">
    <source>
        <dbReference type="PROSITE" id="PS50245"/>
    </source>
</evidence>
<feature type="coiled-coil region" evidence="3">
    <location>
        <begin position="841"/>
        <end position="910"/>
    </location>
</feature>
<dbReference type="InterPro" id="IPR000938">
    <property type="entry name" value="CAP-Gly_domain"/>
</dbReference>
<sequence>MASNSRLQKSDSKESILSLTSCVSGVGTWQVGDRARIDQRSGTVAYVGPTKFAPGEWIGLVLDDPLGKNDGSVQGYRYFTCTPDHGLFCKSSKLDRIMLSPARFTSPAPGEGEPKSPYAAEYGFDIDDRVVVSGGKQGVVRFIGETEFAQGIWAGIELEQPLGKNDGSVQGKRYFTCKSPYGVFVPASKAQKAPSQTPNKMKQGHYSESSTIKALQEALQEKERHLEQLMREREMERSEFGQIGNGDQAEKIAKLKTEKKALENELLAKDKLIEDLNFRLEEEVIAKECQVQELKQQLVPNSEVEESLDTHSSLTSEIISLKEELKREKEAHQLALESEKANSKAKENLLEALRSEFGVTKDLLAHERLAKEKDLGEANAAIEEKSKLLEAAEQSFQAAQKELEKMKAELQSALSDVKTQKELVENLMNNKESADATLTQRLTTLENELETKKKDWQAMEQEKKSLEEQFKVIEKQLTETSGSLVALQQEKSMMQEALETLKSEKASINERLLEEQKNNEAAVKEHLEKIRLVTVEKESAEAALLDARTTSETLKAEKIELEGRLALIEENSDGVAKDAENRCSTLEAELKAMSKEKTIMEETVKTLKNEIASINERVLEEQKNNETVVKEQLEKIRSITVEKEAAEAALVDAKKAGDSLATEKNELEQRLALIKENSDGVAKDAEIRCSTLEGELKAMREEKAIMEETVKSLKSEIASVNERSLEEQKNNEVVVKEQLEKIRSVTVEKETAEAALKDARTVSESLKAEKIELEARLAAIKENSDSATKEAEGRCSMLEAKLKDVEAQHISALTAAKAAHDELLGKCGLLESQISTIEKNHLDVKEQFKNKESELQKAEQELKRLGEEVKTLVEKLDVATKEHDLVVESKALIEEELRKQTSALNTLQNTVNASNMDQSAMATELASVTTLCAERLAENNKLQETVKSVESKLQSAEAANAEITAKLKESEERSNDLVKQKDDAIRETGINIHQYSRLNSKSEEVNAQVNKLNAELSAKHAELESVLQEKNVVNGEKEKAEDQLTAMSLKIQELEQKLVDSQHAVEVEQKKKLDDIEAQGSELRGELSAANEKNSQ</sequence>
<proteinExistence type="predicted"/>
<evidence type="ECO:0000256" key="1">
    <source>
        <dbReference type="ARBA" id="ARBA00004496"/>
    </source>
</evidence>
<keyword evidence="3" id="KW-0175">Coiled coil</keyword>
<evidence type="ECO:0000313" key="8">
    <source>
        <dbReference type="WBParaSite" id="HPLM_0001091701-mRNA-1"/>
    </source>
</evidence>
<evidence type="ECO:0000256" key="2">
    <source>
        <dbReference type="ARBA" id="ARBA00022490"/>
    </source>
</evidence>